<feature type="non-terminal residue" evidence="2">
    <location>
        <position position="186"/>
    </location>
</feature>
<dbReference type="HOGENOM" id="CLU_1457765_0_0_1"/>
<dbReference type="STRING" id="914234.M2RG56"/>
<proteinExistence type="predicted"/>
<evidence type="ECO:0000313" key="2">
    <source>
        <dbReference type="EMBL" id="EMD37417.1"/>
    </source>
</evidence>
<dbReference type="OrthoDB" id="549353at2759"/>
<name>M2RG56_CERS8</name>
<protein>
    <recommendedName>
        <fullName evidence="1">NYN domain-containing protein</fullName>
    </recommendedName>
</protein>
<dbReference type="GO" id="GO:0004540">
    <property type="term" value="F:RNA nuclease activity"/>
    <property type="evidence" value="ECO:0007669"/>
    <property type="project" value="InterPro"/>
</dbReference>
<gene>
    <name evidence="2" type="ORF">CERSUDRAFT_83185</name>
</gene>
<accession>M2RG56</accession>
<feature type="domain" description="NYN" evidence="1">
    <location>
        <begin position="7"/>
        <end position="146"/>
    </location>
</feature>
<keyword evidence="3" id="KW-1185">Reference proteome</keyword>
<dbReference type="Gene3D" id="3.40.50.1010">
    <property type="entry name" value="5'-nuclease"/>
    <property type="match status" value="1"/>
</dbReference>
<dbReference type="Proteomes" id="UP000016930">
    <property type="component" value="Unassembled WGS sequence"/>
</dbReference>
<sequence>MSHSRSVAIFWDYENCAITPAKSHAVANNILNIARASGTVVIFNAYSEWANQKPAKTHDLRLILPSCGVSLVDCPHNGQKNAADTVILADMMAFVSHNPAPATIVLISGDGDFTNTVKELRRRTYNVILFAPTATASKLRAEASTVFNWPPSNKSRVSTSSKKNHLYIRNSPQRTFSYSFSGRKQL</sequence>
<organism evidence="2 3">
    <name type="scientific">Ceriporiopsis subvermispora (strain B)</name>
    <name type="common">White-rot fungus</name>
    <name type="synonym">Gelatoporia subvermispora</name>
    <dbReference type="NCBI Taxonomy" id="914234"/>
    <lineage>
        <taxon>Eukaryota</taxon>
        <taxon>Fungi</taxon>
        <taxon>Dikarya</taxon>
        <taxon>Basidiomycota</taxon>
        <taxon>Agaricomycotina</taxon>
        <taxon>Agaricomycetes</taxon>
        <taxon>Polyporales</taxon>
        <taxon>Gelatoporiaceae</taxon>
        <taxon>Gelatoporia</taxon>
    </lineage>
</organism>
<dbReference type="Pfam" id="PF01936">
    <property type="entry name" value="NYN"/>
    <property type="match status" value="1"/>
</dbReference>
<dbReference type="CDD" id="cd10910">
    <property type="entry name" value="PIN_limkain_b1_N_like"/>
    <property type="match status" value="1"/>
</dbReference>
<dbReference type="InterPro" id="IPR024768">
    <property type="entry name" value="Marf1"/>
</dbReference>
<dbReference type="PANTHER" id="PTHR14379">
    <property type="entry name" value="LIMKAIN B LKAP"/>
    <property type="match status" value="1"/>
</dbReference>
<dbReference type="EMBL" id="KB445796">
    <property type="protein sequence ID" value="EMD37417.1"/>
    <property type="molecule type" value="Genomic_DNA"/>
</dbReference>
<dbReference type="PANTHER" id="PTHR14379:SF3">
    <property type="entry name" value="MEIOSIS REGULATOR AND MRNA STABILITY FACTOR 1"/>
    <property type="match status" value="1"/>
</dbReference>
<dbReference type="AlphaFoldDB" id="M2RG56"/>
<reference evidence="2 3" key="1">
    <citation type="journal article" date="2012" name="Proc. Natl. Acad. Sci. U.S.A.">
        <title>Comparative genomics of Ceriporiopsis subvermispora and Phanerochaete chrysosporium provide insight into selective ligninolysis.</title>
        <authorList>
            <person name="Fernandez-Fueyo E."/>
            <person name="Ruiz-Duenas F.J."/>
            <person name="Ferreira P."/>
            <person name="Floudas D."/>
            <person name="Hibbett D.S."/>
            <person name="Canessa P."/>
            <person name="Larrondo L.F."/>
            <person name="James T.Y."/>
            <person name="Seelenfreund D."/>
            <person name="Lobos S."/>
            <person name="Polanco R."/>
            <person name="Tello M."/>
            <person name="Honda Y."/>
            <person name="Watanabe T."/>
            <person name="Watanabe T."/>
            <person name="Ryu J.S."/>
            <person name="Kubicek C.P."/>
            <person name="Schmoll M."/>
            <person name="Gaskell J."/>
            <person name="Hammel K.E."/>
            <person name="St John F.J."/>
            <person name="Vanden Wymelenberg A."/>
            <person name="Sabat G."/>
            <person name="Splinter BonDurant S."/>
            <person name="Syed K."/>
            <person name="Yadav J.S."/>
            <person name="Doddapaneni H."/>
            <person name="Subramanian V."/>
            <person name="Lavin J.L."/>
            <person name="Oguiza J.A."/>
            <person name="Perez G."/>
            <person name="Pisabarro A.G."/>
            <person name="Ramirez L."/>
            <person name="Santoyo F."/>
            <person name="Master E."/>
            <person name="Coutinho P.M."/>
            <person name="Henrissat B."/>
            <person name="Lombard V."/>
            <person name="Magnuson J.K."/>
            <person name="Kuees U."/>
            <person name="Hori C."/>
            <person name="Igarashi K."/>
            <person name="Samejima M."/>
            <person name="Held B.W."/>
            <person name="Barry K.W."/>
            <person name="LaButti K.M."/>
            <person name="Lapidus A."/>
            <person name="Lindquist E.A."/>
            <person name="Lucas S.M."/>
            <person name="Riley R."/>
            <person name="Salamov A.A."/>
            <person name="Hoffmeister D."/>
            <person name="Schwenk D."/>
            <person name="Hadar Y."/>
            <person name="Yarden O."/>
            <person name="de Vries R.P."/>
            <person name="Wiebenga A."/>
            <person name="Stenlid J."/>
            <person name="Eastwood D."/>
            <person name="Grigoriev I.V."/>
            <person name="Berka R.M."/>
            <person name="Blanchette R.A."/>
            <person name="Kersten P."/>
            <person name="Martinez A.T."/>
            <person name="Vicuna R."/>
            <person name="Cullen D."/>
        </authorList>
    </citation>
    <scope>NUCLEOTIDE SEQUENCE [LARGE SCALE GENOMIC DNA]</scope>
    <source>
        <strain evidence="2 3">B</strain>
    </source>
</reference>
<evidence type="ECO:0000313" key="3">
    <source>
        <dbReference type="Proteomes" id="UP000016930"/>
    </source>
</evidence>
<dbReference type="InterPro" id="IPR021139">
    <property type="entry name" value="NYN"/>
</dbReference>
<dbReference type="GO" id="GO:0010468">
    <property type="term" value="P:regulation of gene expression"/>
    <property type="evidence" value="ECO:0007669"/>
    <property type="project" value="InterPro"/>
</dbReference>
<evidence type="ECO:0000259" key="1">
    <source>
        <dbReference type="Pfam" id="PF01936"/>
    </source>
</evidence>
<dbReference type="GO" id="GO:0005777">
    <property type="term" value="C:peroxisome"/>
    <property type="evidence" value="ECO:0007669"/>
    <property type="project" value="InterPro"/>
</dbReference>